<feature type="chain" id="PRO_5039467210" description="Ig-like domain-containing protein" evidence="3">
    <location>
        <begin position="20"/>
        <end position="280"/>
    </location>
</feature>
<dbReference type="GO" id="GO:0050776">
    <property type="term" value="P:regulation of immune response"/>
    <property type="evidence" value="ECO:0007669"/>
    <property type="project" value="InterPro"/>
</dbReference>
<protein>
    <recommendedName>
        <fullName evidence="4">Ig-like domain-containing protein</fullName>
    </recommendedName>
</protein>
<evidence type="ECO:0000256" key="2">
    <source>
        <dbReference type="SAM" id="Phobius"/>
    </source>
</evidence>
<evidence type="ECO:0000256" key="3">
    <source>
        <dbReference type="SAM" id="SignalP"/>
    </source>
</evidence>
<dbReference type="OrthoDB" id="8910360at2759"/>
<dbReference type="InterPro" id="IPR036179">
    <property type="entry name" value="Ig-like_dom_sf"/>
</dbReference>
<feature type="transmembrane region" description="Helical" evidence="2">
    <location>
        <begin position="166"/>
        <end position="190"/>
    </location>
</feature>
<keyword evidence="2" id="KW-0812">Transmembrane</keyword>
<dbReference type="InterPro" id="IPR042473">
    <property type="entry name" value="VISTA"/>
</dbReference>
<keyword evidence="6" id="KW-1185">Reference proteome</keyword>
<dbReference type="SUPFAM" id="SSF48726">
    <property type="entry name" value="Immunoglobulin"/>
    <property type="match status" value="1"/>
</dbReference>
<dbReference type="GO" id="GO:0046636">
    <property type="term" value="P:negative regulation of alpha-beta T cell activation"/>
    <property type="evidence" value="ECO:0007669"/>
    <property type="project" value="TreeGrafter"/>
</dbReference>
<dbReference type="Proteomes" id="UP000824219">
    <property type="component" value="Linkage Group LG03"/>
</dbReference>
<organism evidence="5 6">
    <name type="scientific">Hemibagrus wyckioides</name>
    <dbReference type="NCBI Taxonomy" id="337641"/>
    <lineage>
        <taxon>Eukaryota</taxon>
        <taxon>Metazoa</taxon>
        <taxon>Chordata</taxon>
        <taxon>Craniata</taxon>
        <taxon>Vertebrata</taxon>
        <taxon>Euteleostomi</taxon>
        <taxon>Actinopterygii</taxon>
        <taxon>Neopterygii</taxon>
        <taxon>Teleostei</taxon>
        <taxon>Ostariophysi</taxon>
        <taxon>Siluriformes</taxon>
        <taxon>Bagridae</taxon>
        <taxon>Hemibagrus</taxon>
    </lineage>
</organism>
<dbReference type="AlphaFoldDB" id="A0A9D3SRY1"/>
<dbReference type="PANTHER" id="PTHR44819">
    <property type="entry name" value="V-TYPE IMMUNOGLOBULIN DOMAIN-CONTAINING SUPPRESSOR OF T-CELL ACTIVATION"/>
    <property type="match status" value="1"/>
</dbReference>
<dbReference type="GO" id="GO:0005886">
    <property type="term" value="C:plasma membrane"/>
    <property type="evidence" value="ECO:0007669"/>
    <property type="project" value="TreeGrafter"/>
</dbReference>
<proteinExistence type="predicted"/>
<gene>
    <name evidence="5" type="ORF">KOW79_002824</name>
</gene>
<dbReference type="PROSITE" id="PS50835">
    <property type="entry name" value="IG_LIKE"/>
    <property type="match status" value="1"/>
</dbReference>
<keyword evidence="2" id="KW-0472">Membrane</keyword>
<feature type="region of interest" description="Disordered" evidence="1">
    <location>
        <begin position="242"/>
        <end position="280"/>
    </location>
</feature>
<evidence type="ECO:0000313" key="6">
    <source>
        <dbReference type="Proteomes" id="UP000824219"/>
    </source>
</evidence>
<reference evidence="5 6" key="1">
    <citation type="submission" date="2021-06" db="EMBL/GenBank/DDBJ databases">
        <title>Chromosome-level genome assembly of the red-tail catfish (Hemibagrus wyckioides).</title>
        <authorList>
            <person name="Shao F."/>
        </authorList>
    </citation>
    <scope>NUCLEOTIDE SEQUENCE [LARGE SCALE GENOMIC DNA]</scope>
    <source>
        <strain evidence="5">EC202008001</strain>
        <tissue evidence="5">Blood</tissue>
    </source>
</reference>
<keyword evidence="2" id="KW-1133">Transmembrane helix</keyword>
<evidence type="ECO:0000313" key="5">
    <source>
        <dbReference type="EMBL" id="KAG7334417.1"/>
    </source>
</evidence>
<evidence type="ECO:0000259" key="4">
    <source>
        <dbReference type="PROSITE" id="PS50835"/>
    </source>
</evidence>
<dbReference type="EMBL" id="JAHKSW010000003">
    <property type="protein sequence ID" value="KAG7334417.1"/>
    <property type="molecule type" value="Genomic_DNA"/>
</dbReference>
<dbReference type="InterPro" id="IPR007110">
    <property type="entry name" value="Ig-like_dom"/>
</dbReference>
<dbReference type="InterPro" id="IPR013783">
    <property type="entry name" value="Ig-like_fold"/>
</dbReference>
<feature type="domain" description="Ig-like" evidence="4">
    <location>
        <begin position="27"/>
        <end position="116"/>
    </location>
</feature>
<name>A0A9D3SRY1_9TELE</name>
<dbReference type="PANTHER" id="PTHR44819:SF1">
    <property type="entry name" value="V-TYPE IMMUNOGLOBULIN DOMAIN-CONTAINING SUPPRESSOR OF T-CELL ACTIVATION"/>
    <property type="match status" value="1"/>
</dbReference>
<accession>A0A9D3SRY1</accession>
<evidence type="ECO:0000256" key="1">
    <source>
        <dbReference type="SAM" id="MobiDB-lite"/>
    </source>
</evidence>
<sequence length="280" mass="31123">MELLSAVWLCLYLVMAVQGNSEYHADPLSVSTPYVSYMCPEGANVTLVCEQSGSLDHPKDRLHHAWLFTQHMDQRCHSPLHGQHSNSIVYRSQAKSFSITLLEVTQANQGRYCCLVLDLQPESKHKPHVLQEAHSYMTLTIMPRRNNSLKCTQLSMAPSQSISSSVTASVAIGVVIMCVLCLPVLLVLVYRQRQTTHSSRRAHELVRMGSEAQGHENPVYMGSSPKTPSRTVAQILTRQTSETGRHLLADPGTPFSPNPQGDVFFPAHEPIPESPDFQPL</sequence>
<comment type="caution">
    <text evidence="5">The sequence shown here is derived from an EMBL/GenBank/DDBJ whole genome shotgun (WGS) entry which is preliminary data.</text>
</comment>
<dbReference type="Gene3D" id="2.60.40.10">
    <property type="entry name" value="Immunoglobulins"/>
    <property type="match status" value="1"/>
</dbReference>
<keyword evidence="3" id="KW-0732">Signal</keyword>
<feature type="signal peptide" evidence="3">
    <location>
        <begin position="1"/>
        <end position="19"/>
    </location>
</feature>